<gene>
    <name evidence="9" type="ORF">QQS21_000443</name>
</gene>
<dbReference type="GO" id="GO:0016020">
    <property type="term" value="C:membrane"/>
    <property type="evidence" value="ECO:0007669"/>
    <property type="project" value="UniProtKB-SubCell"/>
</dbReference>
<evidence type="ECO:0000256" key="6">
    <source>
        <dbReference type="SAM" id="MobiDB-lite"/>
    </source>
</evidence>
<feature type="transmembrane region" description="Helical" evidence="7">
    <location>
        <begin position="148"/>
        <end position="176"/>
    </location>
</feature>
<evidence type="ECO:0000256" key="1">
    <source>
        <dbReference type="ARBA" id="ARBA00004141"/>
    </source>
</evidence>
<comment type="caution">
    <text evidence="9">The sequence shown here is derived from an EMBL/GenBank/DDBJ whole genome shotgun (WGS) entry which is preliminary data.</text>
</comment>
<proteinExistence type="inferred from homology"/>
<comment type="similarity">
    <text evidence="5">Belongs to the SAT4 family.</text>
</comment>
<dbReference type="EMBL" id="JASWJB010000004">
    <property type="protein sequence ID" value="KAK2616620.1"/>
    <property type="molecule type" value="Genomic_DNA"/>
</dbReference>
<dbReference type="InterPro" id="IPR052337">
    <property type="entry name" value="SAT4-like"/>
</dbReference>
<organism evidence="9 10">
    <name type="scientific">Conoideocrella luteorostrata</name>
    <dbReference type="NCBI Taxonomy" id="1105319"/>
    <lineage>
        <taxon>Eukaryota</taxon>
        <taxon>Fungi</taxon>
        <taxon>Dikarya</taxon>
        <taxon>Ascomycota</taxon>
        <taxon>Pezizomycotina</taxon>
        <taxon>Sordariomycetes</taxon>
        <taxon>Hypocreomycetidae</taxon>
        <taxon>Hypocreales</taxon>
        <taxon>Clavicipitaceae</taxon>
        <taxon>Conoideocrella</taxon>
    </lineage>
</organism>
<dbReference type="InterPro" id="IPR049326">
    <property type="entry name" value="Rhodopsin_dom_fungi"/>
</dbReference>
<reference evidence="9" key="1">
    <citation type="submission" date="2023-06" db="EMBL/GenBank/DDBJ databases">
        <title>Conoideocrella luteorostrata (Hypocreales: Clavicipitaceae), a potential biocontrol fungus for elongate hemlock scale in United States Christmas tree production areas.</title>
        <authorList>
            <person name="Barrett H."/>
            <person name="Lovett B."/>
            <person name="Macias A.M."/>
            <person name="Stajich J.E."/>
            <person name="Kasson M.T."/>
        </authorList>
    </citation>
    <scope>NUCLEOTIDE SEQUENCE</scope>
    <source>
        <strain evidence="9">ARSEF 14590</strain>
    </source>
</reference>
<evidence type="ECO:0000313" key="9">
    <source>
        <dbReference type="EMBL" id="KAK2616620.1"/>
    </source>
</evidence>
<comment type="subcellular location">
    <subcellularLocation>
        <location evidence="1">Membrane</location>
        <topology evidence="1">Multi-pass membrane protein</topology>
    </subcellularLocation>
</comment>
<feature type="transmembrane region" description="Helical" evidence="7">
    <location>
        <begin position="269"/>
        <end position="293"/>
    </location>
</feature>
<dbReference type="Proteomes" id="UP001251528">
    <property type="component" value="Unassembled WGS sequence"/>
</dbReference>
<evidence type="ECO:0000256" key="5">
    <source>
        <dbReference type="ARBA" id="ARBA00038359"/>
    </source>
</evidence>
<feature type="region of interest" description="Disordered" evidence="6">
    <location>
        <begin position="315"/>
        <end position="349"/>
    </location>
</feature>
<name>A0AAJ0D195_9HYPO</name>
<dbReference type="PANTHER" id="PTHR33048:SF143">
    <property type="entry name" value="EXTRACELLULAR MEMBRANE PROTEIN CFEM DOMAIN-CONTAINING PROTEIN-RELATED"/>
    <property type="match status" value="1"/>
</dbReference>
<evidence type="ECO:0000313" key="10">
    <source>
        <dbReference type="Proteomes" id="UP001251528"/>
    </source>
</evidence>
<feature type="transmembrane region" description="Helical" evidence="7">
    <location>
        <begin position="69"/>
        <end position="91"/>
    </location>
</feature>
<feature type="transmembrane region" description="Helical" evidence="7">
    <location>
        <begin position="229"/>
        <end position="249"/>
    </location>
</feature>
<dbReference type="PANTHER" id="PTHR33048">
    <property type="entry name" value="PTH11-LIKE INTEGRAL MEMBRANE PROTEIN (AFU_ORTHOLOGUE AFUA_5G11245)"/>
    <property type="match status" value="1"/>
</dbReference>
<evidence type="ECO:0000256" key="2">
    <source>
        <dbReference type="ARBA" id="ARBA00022692"/>
    </source>
</evidence>
<keyword evidence="4 7" id="KW-0472">Membrane</keyword>
<dbReference type="AlphaFoldDB" id="A0AAJ0D195"/>
<keyword evidence="2 7" id="KW-0812">Transmembrane</keyword>
<feature type="domain" description="Rhodopsin" evidence="8">
    <location>
        <begin position="54"/>
        <end position="294"/>
    </location>
</feature>
<sequence>MTGCVLSNCTIKQALMVKNLTATACHEPIRDKSGQYVAVSNIFGIISAIFVIQRFAYKYWAKMEFGLDDWSTLLTIVVGVPTTIINAHGVAPNGMGRDTWTLTYENITEFGRFFYILEIIYFIEVALSKITILLFYIRIFPTTEVRRVLWGTVAFTVLFGMAFTFSAVFQCAPIAYYWLKWDGTHQGHCVDINAIAWSNAAISIVLDAWMLAIPLWQLRTLNLDWRKKVGVGLMFSVGTFVTIVSILRLKSLVNFGSNSTNPTWEFFDVGIWSTVEINVALICACLPALRLLLVRLFPKLLGTTQRYYAKYGGASGANKSTLRRTSRPLGTISESHVDRSQHRPEPPSKHIIFQKTFTVEYGEHHAGHDEAYMVHMKDMEMKSNRSQSCSSASSPS</sequence>
<evidence type="ECO:0000256" key="7">
    <source>
        <dbReference type="SAM" id="Phobius"/>
    </source>
</evidence>
<keyword evidence="10" id="KW-1185">Reference proteome</keyword>
<feature type="transmembrane region" description="Helical" evidence="7">
    <location>
        <begin position="113"/>
        <end position="136"/>
    </location>
</feature>
<protein>
    <recommendedName>
        <fullName evidence="8">Rhodopsin domain-containing protein</fullName>
    </recommendedName>
</protein>
<evidence type="ECO:0000259" key="8">
    <source>
        <dbReference type="Pfam" id="PF20684"/>
    </source>
</evidence>
<evidence type="ECO:0000256" key="4">
    <source>
        <dbReference type="ARBA" id="ARBA00023136"/>
    </source>
</evidence>
<evidence type="ECO:0000256" key="3">
    <source>
        <dbReference type="ARBA" id="ARBA00022989"/>
    </source>
</evidence>
<feature type="transmembrane region" description="Helical" evidence="7">
    <location>
        <begin position="196"/>
        <end position="217"/>
    </location>
</feature>
<accession>A0AAJ0D195</accession>
<feature type="transmembrane region" description="Helical" evidence="7">
    <location>
        <begin position="36"/>
        <end position="57"/>
    </location>
</feature>
<keyword evidence="3 7" id="KW-1133">Transmembrane helix</keyword>
<feature type="compositionally biased region" description="Basic and acidic residues" evidence="6">
    <location>
        <begin position="335"/>
        <end position="348"/>
    </location>
</feature>
<dbReference type="Pfam" id="PF20684">
    <property type="entry name" value="Fung_rhodopsin"/>
    <property type="match status" value="1"/>
</dbReference>